<protein>
    <recommendedName>
        <fullName evidence="3">histidine kinase</fullName>
        <ecNumber evidence="3">2.7.13.3</ecNumber>
    </recommendedName>
</protein>
<dbReference type="SMART" id="SM00388">
    <property type="entry name" value="HisKA"/>
    <property type="match status" value="1"/>
</dbReference>
<evidence type="ECO:0000256" key="4">
    <source>
        <dbReference type="ARBA" id="ARBA00022475"/>
    </source>
</evidence>
<dbReference type="Gene3D" id="1.10.287.130">
    <property type="match status" value="1"/>
</dbReference>
<feature type="transmembrane region" description="Helical" evidence="10">
    <location>
        <begin position="87"/>
        <end position="111"/>
    </location>
</feature>
<accession>A0A6N7PTH4</accession>
<dbReference type="GO" id="GO:0005524">
    <property type="term" value="F:ATP binding"/>
    <property type="evidence" value="ECO:0007669"/>
    <property type="project" value="UniProtKB-KW"/>
</dbReference>
<dbReference type="AlphaFoldDB" id="A0A6N7PTH4"/>
<organism evidence="12 13">
    <name type="scientific">Polyangium spumosum</name>
    <dbReference type="NCBI Taxonomy" id="889282"/>
    <lineage>
        <taxon>Bacteria</taxon>
        <taxon>Pseudomonadati</taxon>
        <taxon>Myxococcota</taxon>
        <taxon>Polyangia</taxon>
        <taxon>Polyangiales</taxon>
        <taxon>Polyangiaceae</taxon>
        <taxon>Polyangium</taxon>
    </lineage>
</organism>
<dbReference type="SUPFAM" id="SSF55874">
    <property type="entry name" value="ATPase domain of HSP90 chaperone/DNA topoisomerase II/histidine kinase"/>
    <property type="match status" value="1"/>
</dbReference>
<evidence type="ECO:0000256" key="5">
    <source>
        <dbReference type="ARBA" id="ARBA00022553"/>
    </source>
</evidence>
<keyword evidence="10" id="KW-0472">Membrane</keyword>
<evidence type="ECO:0000256" key="8">
    <source>
        <dbReference type="ARBA" id="ARBA00022777"/>
    </source>
</evidence>
<dbReference type="SUPFAM" id="SSF47384">
    <property type="entry name" value="Homodimeric domain of signal transducing histidine kinase"/>
    <property type="match status" value="1"/>
</dbReference>
<feature type="transmembrane region" description="Helical" evidence="10">
    <location>
        <begin position="55"/>
        <end position="75"/>
    </location>
</feature>
<keyword evidence="7" id="KW-0547">Nucleotide-binding</keyword>
<comment type="subcellular location">
    <subcellularLocation>
        <location evidence="2">Cell membrane</location>
        <topology evidence="2">Multi-pass membrane protein</topology>
    </subcellularLocation>
</comment>
<dbReference type="EMBL" id="WJIE01000006">
    <property type="protein sequence ID" value="MRG94887.1"/>
    <property type="molecule type" value="Genomic_DNA"/>
</dbReference>
<dbReference type="InterPro" id="IPR036097">
    <property type="entry name" value="HisK_dim/P_sf"/>
</dbReference>
<dbReference type="InterPro" id="IPR004358">
    <property type="entry name" value="Sig_transdc_His_kin-like_C"/>
</dbReference>
<evidence type="ECO:0000259" key="11">
    <source>
        <dbReference type="PROSITE" id="PS50109"/>
    </source>
</evidence>
<dbReference type="InterPro" id="IPR003661">
    <property type="entry name" value="HisK_dim/P_dom"/>
</dbReference>
<evidence type="ECO:0000256" key="7">
    <source>
        <dbReference type="ARBA" id="ARBA00022741"/>
    </source>
</evidence>
<keyword evidence="9" id="KW-0067">ATP-binding</keyword>
<feature type="domain" description="Histidine kinase" evidence="11">
    <location>
        <begin position="225"/>
        <end position="434"/>
    </location>
</feature>
<dbReference type="PROSITE" id="PS50109">
    <property type="entry name" value="HIS_KIN"/>
    <property type="match status" value="1"/>
</dbReference>
<dbReference type="InterPro" id="IPR003594">
    <property type="entry name" value="HATPase_dom"/>
</dbReference>
<dbReference type="Proteomes" id="UP000440224">
    <property type="component" value="Unassembled WGS sequence"/>
</dbReference>
<evidence type="ECO:0000256" key="3">
    <source>
        <dbReference type="ARBA" id="ARBA00012438"/>
    </source>
</evidence>
<evidence type="ECO:0000313" key="12">
    <source>
        <dbReference type="EMBL" id="MRG94887.1"/>
    </source>
</evidence>
<comment type="caution">
    <text evidence="12">The sequence shown here is derived from an EMBL/GenBank/DDBJ whole genome shotgun (WGS) entry which is preliminary data.</text>
</comment>
<feature type="transmembrane region" description="Helical" evidence="10">
    <location>
        <begin position="171"/>
        <end position="189"/>
    </location>
</feature>
<evidence type="ECO:0000313" key="13">
    <source>
        <dbReference type="Proteomes" id="UP000440224"/>
    </source>
</evidence>
<evidence type="ECO:0000256" key="9">
    <source>
        <dbReference type="ARBA" id="ARBA00022840"/>
    </source>
</evidence>
<dbReference type="InterPro" id="IPR050980">
    <property type="entry name" value="2C_sensor_his_kinase"/>
</dbReference>
<dbReference type="PANTHER" id="PTHR44936">
    <property type="entry name" value="SENSOR PROTEIN CREC"/>
    <property type="match status" value="1"/>
</dbReference>
<dbReference type="SMART" id="SM00387">
    <property type="entry name" value="HATPase_c"/>
    <property type="match status" value="1"/>
</dbReference>
<dbReference type="GO" id="GO:0000155">
    <property type="term" value="F:phosphorelay sensor kinase activity"/>
    <property type="evidence" value="ECO:0007669"/>
    <property type="project" value="InterPro"/>
</dbReference>
<evidence type="ECO:0000256" key="2">
    <source>
        <dbReference type="ARBA" id="ARBA00004651"/>
    </source>
</evidence>
<dbReference type="OrthoDB" id="9785252at2"/>
<proteinExistence type="predicted"/>
<keyword evidence="13" id="KW-1185">Reference proteome</keyword>
<dbReference type="InterPro" id="IPR036890">
    <property type="entry name" value="HATPase_C_sf"/>
</dbReference>
<dbReference type="EC" id="2.7.13.3" evidence="3"/>
<gene>
    <name evidence="12" type="ORF">GF068_23625</name>
</gene>
<name>A0A6N7PTH4_9BACT</name>
<reference evidence="12 13" key="1">
    <citation type="submission" date="2019-10" db="EMBL/GenBank/DDBJ databases">
        <title>A soil myxobacterium in the family Polyangiaceae.</title>
        <authorList>
            <person name="Li Y."/>
            <person name="Wang J."/>
        </authorList>
    </citation>
    <scope>NUCLEOTIDE SEQUENCE [LARGE SCALE GENOMIC DNA]</scope>
    <source>
        <strain evidence="12 13">DSM 14734</strain>
    </source>
</reference>
<dbReference type="PRINTS" id="PR00344">
    <property type="entry name" value="BCTRLSENSOR"/>
</dbReference>
<dbReference type="Gene3D" id="3.30.565.10">
    <property type="entry name" value="Histidine kinase-like ATPase, C-terminal domain"/>
    <property type="match status" value="1"/>
</dbReference>
<comment type="catalytic activity">
    <reaction evidence="1">
        <text>ATP + protein L-histidine = ADP + protein N-phospho-L-histidine.</text>
        <dbReference type="EC" id="2.7.13.3"/>
    </reaction>
</comment>
<evidence type="ECO:0000256" key="1">
    <source>
        <dbReference type="ARBA" id="ARBA00000085"/>
    </source>
</evidence>
<feature type="transmembrane region" description="Helical" evidence="10">
    <location>
        <begin position="117"/>
        <end position="150"/>
    </location>
</feature>
<keyword evidence="6" id="KW-0808">Transferase</keyword>
<keyword evidence="8" id="KW-0418">Kinase</keyword>
<keyword evidence="10" id="KW-1133">Transmembrane helix</keyword>
<keyword evidence="5" id="KW-0597">Phosphoprotein</keyword>
<keyword evidence="4" id="KW-1003">Cell membrane</keyword>
<evidence type="ECO:0000256" key="10">
    <source>
        <dbReference type="SAM" id="Phobius"/>
    </source>
</evidence>
<keyword evidence="10" id="KW-0812">Transmembrane</keyword>
<dbReference type="PANTHER" id="PTHR44936:SF10">
    <property type="entry name" value="SENSOR PROTEIN RSTB"/>
    <property type="match status" value="1"/>
</dbReference>
<dbReference type="GO" id="GO:0005886">
    <property type="term" value="C:plasma membrane"/>
    <property type="evidence" value="ECO:0007669"/>
    <property type="project" value="UniProtKB-SubCell"/>
</dbReference>
<dbReference type="InterPro" id="IPR005467">
    <property type="entry name" value="His_kinase_dom"/>
</dbReference>
<evidence type="ECO:0000256" key="6">
    <source>
        <dbReference type="ARBA" id="ARBA00022679"/>
    </source>
</evidence>
<sequence length="435" mass="44920">MEGAPLDLPAAHEEDDAVGIVERGLSGLRIAVYGLLLATLPVSEHVLGFHVRYEIAVPATLLVAATNALVAARAARARGSGRPPPSPRVLAAGLALDLVGIFVVLACSGGAANPWSALFLIHVALSAAVLPLGTTLALSAFAACLFLALFSVPSGACCPSHPENGAFSTHLYGMWCAFAISAGIIATFVTRVRSALAARGREIARLRREAEVNARFRALATLAAGTAHELNTPLGTIAVLAYEIEGGAEPEASKRHAASIGAQVERCRQVITRLSAGSKRGAEGEHASITDAATRAVSAWRAAHPDAHVTISVSCDPEARVGLSAAEVEGALGALLDNALFACKRGAAAAPIGVSVRREGARILLSVEDEGTGVPASLSERLGEPFLTTKEPGEGMGLGLWLVRRVVEIAGGTLDIGPKEPRGTRVTIRLEEARA</sequence>
<dbReference type="Pfam" id="PF02518">
    <property type="entry name" value="HATPase_c"/>
    <property type="match status" value="1"/>
</dbReference>
<dbReference type="RefSeq" id="WP_153821683.1">
    <property type="nucleotide sequence ID" value="NZ_WJIE01000006.1"/>
</dbReference>